<dbReference type="AlphaFoldDB" id="A0A1M7AFQ2"/>
<dbReference type="SUPFAM" id="SSF51306">
    <property type="entry name" value="LexA/Signal peptidase"/>
    <property type="match status" value="1"/>
</dbReference>
<dbReference type="Pfam" id="PF00717">
    <property type="entry name" value="Peptidase_S24"/>
    <property type="match status" value="1"/>
</dbReference>
<dbReference type="InterPro" id="IPR015927">
    <property type="entry name" value="Peptidase_S24_S26A/B/C"/>
</dbReference>
<reference evidence="3" key="1">
    <citation type="submission" date="2016-11" db="EMBL/GenBank/DDBJ databases">
        <authorList>
            <person name="Varghese N."/>
            <person name="Submissions S."/>
        </authorList>
    </citation>
    <scope>NUCLEOTIDE SEQUENCE [LARGE SCALE GENOMIC DNA]</scope>
    <source>
        <strain evidence="3">DSM 27989</strain>
    </source>
</reference>
<dbReference type="Gene3D" id="2.10.109.10">
    <property type="entry name" value="Umud Fragment, subunit A"/>
    <property type="match status" value="1"/>
</dbReference>
<evidence type="ECO:0000313" key="3">
    <source>
        <dbReference type="Proteomes" id="UP000184120"/>
    </source>
</evidence>
<organism evidence="2 3">
    <name type="scientific">Chishuiella changwenlii</name>
    <dbReference type="NCBI Taxonomy" id="1434701"/>
    <lineage>
        <taxon>Bacteria</taxon>
        <taxon>Pseudomonadati</taxon>
        <taxon>Bacteroidota</taxon>
        <taxon>Flavobacteriia</taxon>
        <taxon>Flavobacteriales</taxon>
        <taxon>Weeksellaceae</taxon>
        <taxon>Chishuiella</taxon>
    </lineage>
</organism>
<proteinExistence type="predicted"/>
<protein>
    <submittedName>
        <fullName evidence="2">DNA polymerase V</fullName>
    </submittedName>
</protein>
<dbReference type="STRING" id="1434701.SAMN05443634_10915"/>
<sequence>MLYYKVGAFNACLNNMKIDKELTVYQVKVIDEKIKVIDYGKVSAGFPSPAEDFVDRKLSLDDRYLQHPESTFIVIVGGLSMANEYDLDDVLVIRSDLTPHHNDDVIVSVNNSDYTLKRFDFKQNKLIALNPSYNDSIQLNADDEVKIMGVVTVQIKERRKV</sequence>
<dbReference type="EMBL" id="FRBH01000009">
    <property type="protein sequence ID" value="SHL41621.1"/>
    <property type="molecule type" value="Genomic_DNA"/>
</dbReference>
<dbReference type="PANTHER" id="PTHR33516">
    <property type="entry name" value="LEXA REPRESSOR"/>
    <property type="match status" value="1"/>
</dbReference>
<dbReference type="PANTHER" id="PTHR33516:SF2">
    <property type="entry name" value="LEXA REPRESSOR-RELATED"/>
    <property type="match status" value="1"/>
</dbReference>
<name>A0A1M7AFQ2_9FLAO</name>
<dbReference type="InterPro" id="IPR039418">
    <property type="entry name" value="LexA-like"/>
</dbReference>
<dbReference type="CDD" id="cd06529">
    <property type="entry name" value="S24_LexA-like"/>
    <property type="match status" value="1"/>
</dbReference>
<dbReference type="InterPro" id="IPR050077">
    <property type="entry name" value="LexA_repressor"/>
</dbReference>
<accession>A0A1M7AFQ2</accession>
<evidence type="ECO:0000313" key="2">
    <source>
        <dbReference type="EMBL" id="SHL41621.1"/>
    </source>
</evidence>
<evidence type="ECO:0000259" key="1">
    <source>
        <dbReference type="Pfam" id="PF00717"/>
    </source>
</evidence>
<gene>
    <name evidence="2" type="ORF">SAMN05443634_10915</name>
</gene>
<dbReference type="InterPro" id="IPR036286">
    <property type="entry name" value="LexA/Signal_pep-like_sf"/>
</dbReference>
<dbReference type="Proteomes" id="UP000184120">
    <property type="component" value="Unassembled WGS sequence"/>
</dbReference>
<feature type="domain" description="Peptidase S24/S26A/S26B/S26C" evidence="1">
    <location>
        <begin position="39"/>
        <end position="151"/>
    </location>
</feature>